<dbReference type="EMBL" id="BMAT01006314">
    <property type="protein sequence ID" value="GFS09918.1"/>
    <property type="molecule type" value="Genomic_DNA"/>
</dbReference>
<keyword evidence="1" id="KW-1133">Transmembrane helix</keyword>
<keyword evidence="1" id="KW-0472">Membrane</keyword>
<evidence type="ECO:0000313" key="2">
    <source>
        <dbReference type="EMBL" id="GFS09918.1"/>
    </source>
</evidence>
<dbReference type="AlphaFoldDB" id="A0AAV4IHN0"/>
<organism evidence="2 3">
    <name type="scientific">Elysia marginata</name>
    <dbReference type="NCBI Taxonomy" id="1093978"/>
    <lineage>
        <taxon>Eukaryota</taxon>
        <taxon>Metazoa</taxon>
        <taxon>Spiralia</taxon>
        <taxon>Lophotrochozoa</taxon>
        <taxon>Mollusca</taxon>
        <taxon>Gastropoda</taxon>
        <taxon>Heterobranchia</taxon>
        <taxon>Euthyneura</taxon>
        <taxon>Panpulmonata</taxon>
        <taxon>Sacoglossa</taxon>
        <taxon>Placobranchoidea</taxon>
        <taxon>Plakobranchidae</taxon>
        <taxon>Elysia</taxon>
    </lineage>
</organism>
<protein>
    <submittedName>
        <fullName evidence="2">Uncharacterized protein</fullName>
    </submittedName>
</protein>
<dbReference type="Proteomes" id="UP000762676">
    <property type="component" value="Unassembled WGS sequence"/>
</dbReference>
<gene>
    <name evidence="2" type="ORF">ElyMa_003048300</name>
</gene>
<reference evidence="2 3" key="1">
    <citation type="journal article" date="2021" name="Elife">
        <title>Chloroplast acquisition without the gene transfer in kleptoplastic sea slugs, Plakobranchus ocellatus.</title>
        <authorList>
            <person name="Maeda T."/>
            <person name="Takahashi S."/>
            <person name="Yoshida T."/>
            <person name="Shimamura S."/>
            <person name="Takaki Y."/>
            <person name="Nagai Y."/>
            <person name="Toyoda A."/>
            <person name="Suzuki Y."/>
            <person name="Arimoto A."/>
            <person name="Ishii H."/>
            <person name="Satoh N."/>
            <person name="Nishiyama T."/>
            <person name="Hasebe M."/>
            <person name="Maruyama T."/>
            <person name="Minagawa J."/>
            <person name="Obokata J."/>
            <person name="Shigenobu S."/>
        </authorList>
    </citation>
    <scope>NUCLEOTIDE SEQUENCE [LARGE SCALE GENOMIC DNA]</scope>
</reference>
<name>A0AAV4IHN0_9GAST</name>
<keyword evidence="1" id="KW-0812">Transmembrane</keyword>
<keyword evidence="3" id="KW-1185">Reference proteome</keyword>
<evidence type="ECO:0000313" key="3">
    <source>
        <dbReference type="Proteomes" id="UP000762676"/>
    </source>
</evidence>
<proteinExistence type="predicted"/>
<comment type="caution">
    <text evidence="2">The sequence shown here is derived from an EMBL/GenBank/DDBJ whole genome shotgun (WGS) entry which is preliminary data.</text>
</comment>
<accession>A0AAV4IHN0</accession>
<sequence length="88" mass="9891">MGSAGVDAKETLPKKMYRSVLSFQCFSTPVLASTSCMLLLELKNVLKDFYDSDAGGLTITANSTEQSHKKEIMHRETRFEPFTFTCLF</sequence>
<evidence type="ECO:0000256" key="1">
    <source>
        <dbReference type="SAM" id="Phobius"/>
    </source>
</evidence>
<feature type="transmembrane region" description="Helical" evidence="1">
    <location>
        <begin position="20"/>
        <end position="40"/>
    </location>
</feature>